<reference evidence="8 9" key="1">
    <citation type="submission" date="2018-11" db="EMBL/GenBank/DDBJ databases">
        <title>Haplotype-resolved cattle genomes.</title>
        <authorList>
            <person name="Low W.Y."/>
            <person name="Tearle R."/>
            <person name="Bickhart D.M."/>
            <person name="Rosen B.D."/>
            <person name="Koren S."/>
            <person name="Rhie A."/>
            <person name="Hiendleder S."/>
            <person name="Phillippy A.M."/>
            <person name="Smith T.P.L."/>
            <person name="Williams J.L."/>
        </authorList>
    </citation>
    <scope>NUCLEOTIDE SEQUENCE [LARGE SCALE GENOMIC DNA]</scope>
</reference>
<feature type="repeat" description="ANK" evidence="4">
    <location>
        <begin position="155"/>
        <end position="187"/>
    </location>
</feature>
<sequence>MLGHWPPLPQPPGGEKVRSGLGGPPPPEPIPAPWRSPPPVGEGPGGGRQAGRGGGAVSGLAGPRGPGGRAPASRALISGPSGPSDRVTSRSPAARPPGALDAMKQLCLCAAASFASQDWGKSDERLLQAVENNDPTRVASLIARKGLVPTKLDPEGKSAFHLAAMRGAASCLEVMLAHGANAMSTDGAGYNALHLAAKYGHPQCLKQLLQASCAVDTVDSSGWTALHHAAAGGCISCSEMLCSFKAHLNPRDRLGTTPLIIAAQMCHTDLCRLLLQQGAAANDQDLQGRTALMLACEGASPETVEVLLQGGAQPGITDALGQDAAHYGTLAGDKLILHLLQEAAQRPSPPSEDDSGEASSQNSVSSHDKQGAPKKRKAPQPPINIPMPDDQDAYEEIVRLRQERGRLLQKIRGLEQHQERRKQELPEAEASSLHSLERQVQELQQLLAEKQEEKESLGREVESLQSRLSLLENERENTSYDVATLQDEEGELPEFPGAEVLLSKQLSPSAQELLASLQEQVAMLTRQNQELMEKVQILEHFEKDEMEADGPAEVIPLELYDALQAEFDQLRRQHAKALQALEQQEAREALAEEEAASREGKGLGTKTSRNGPVEIELNGTAAPETRVNGVKTTDEEAAGVETTEALSQSLEVVSTMAEATVTKPTDTEASETEGVGAQPLETKATGAEVTEMKTLERGGNPEPKATRAETTSMKTEEPEMKPNGVSAVEEELTGTEAMGVELMIPRALTGPILHPGAAEASEKLQTELETRIRSLEEALRQREREAAAELEAAHGKCEAAEAEAGRLRERVREAEGGRASGVRDGDTGQLRAALEQAREDLRDRDCRLRELEAASARLDEARAGRLLAEEEARGLRAELARREEARLELSRELEALREQLVAATATGEQQRAAAAELGQARDAAEARAAELSAACEEARQGLAELREASEALRQSAVPASEHHRLQEEALELRGRAACLEQEVVATGKEAARLRAELERERVGSMARLEHERIVGALQADVARLQGQLEELGRRHEKTSAEVFQVQREALFMKSERHAAEAQLATAEQQLRGLRTEAERARQAQSRAQEALEKAKEKDKKITELSKEVFSLKEALKDQPGAPDSLEVEALRGQVKALREQLEEAAREHSAVVALYRSHLLYAIQGQMDEDVQRILSQILQMQRLQAQGR</sequence>
<protein>
    <submittedName>
        <fullName evidence="7">Ankyrin repeat domain 24</fullName>
    </submittedName>
</protein>
<feature type="region of interest" description="Disordered" evidence="6">
    <location>
        <begin position="1"/>
        <end position="98"/>
    </location>
</feature>
<evidence type="ECO:0000256" key="2">
    <source>
        <dbReference type="ARBA" id="ARBA00023043"/>
    </source>
</evidence>
<gene>
    <name evidence="7" type="primary">ANKRD24</name>
</gene>
<feature type="coiled-coil region" evidence="5">
    <location>
        <begin position="758"/>
        <end position="1154"/>
    </location>
</feature>
<evidence type="ECO:0000313" key="8">
    <source>
        <dbReference type="Proteomes" id="UP000314981"/>
    </source>
</evidence>
<keyword evidence="3 5" id="KW-0175">Coiled coil</keyword>
<feature type="repeat" description="ANK" evidence="4">
    <location>
        <begin position="188"/>
        <end position="220"/>
    </location>
</feature>
<evidence type="ECO:0000313" key="7">
    <source>
        <dbReference type="Ensembl" id="ENSBIXP00005033351.1"/>
    </source>
</evidence>
<feature type="compositionally biased region" description="Basic and acidic residues" evidence="6">
    <location>
        <begin position="415"/>
        <end position="425"/>
    </location>
</feature>
<evidence type="ECO:0000256" key="1">
    <source>
        <dbReference type="ARBA" id="ARBA00022737"/>
    </source>
</evidence>
<dbReference type="Proteomes" id="UP000314981">
    <property type="component" value="Chromosome 7"/>
</dbReference>
<dbReference type="AlphaFoldDB" id="A0A4W2HPR7"/>
<evidence type="ECO:0000313" key="9">
    <source>
        <dbReference type="Proteomes" id="UP000429181"/>
    </source>
</evidence>
<evidence type="ECO:0000256" key="4">
    <source>
        <dbReference type="PROSITE-ProRule" id="PRU00023"/>
    </source>
</evidence>
<feature type="region of interest" description="Disordered" evidence="6">
    <location>
        <begin position="344"/>
        <end position="391"/>
    </location>
</feature>
<dbReference type="GO" id="GO:0003779">
    <property type="term" value="F:actin binding"/>
    <property type="evidence" value="ECO:0007669"/>
    <property type="project" value="InterPro"/>
</dbReference>
<keyword evidence="8" id="KW-1185">Reference proteome</keyword>
<dbReference type="Proteomes" id="UP000429181">
    <property type="component" value="Chromosome 7"/>
</dbReference>
<feature type="repeat" description="ANK" evidence="4">
    <location>
        <begin position="254"/>
        <end position="286"/>
    </location>
</feature>
<dbReference type="PROSITE" id="PS50297">
    <property type="entry name" value="ANK_REP_REGION"/>
    <property type="match status" value="4"/>
</dbReference>
<feature type="compositionally biased region" description="Gly residues" evidence="6">
    <location>
        <begin position="42"/>
        <end position="68"/>
    </location>
</feature>
<evidence type="ECO:0000256" key="5">
    <source>
        <dbReference type="SAM" id="Coils"/>
    </source>
</evidence>
<dbReference type="PANTHER" id="PTHR24129:SF0">
    <property type="entry name" value="ANKYCORBIN"/>
    <property type="match status" value="1"/>
</dbReference>
<dbReference type="SUPFAM" id="SSF48403">
    <property type="entry name" value="Ankyrin repeat"/>
    <property type="match status" value="1"/>
</dbReference>
<dbReference type="Pfam" id="PF00023">
    <property type="entry name" value="Ank"/>
    <property type="match status" value="1"/>
</dbReference>
<keyword evidence="2 4" id="KW-0040">ANK repeat</keyword>
<dbReference type="InterPro" id="IPR042420">
    <property type="entry name" value="RAI14/UACA"/>
</dbReference>
<feature type="compositionally biased region" description="Pro residues" evidence="6">
    <location>
        <begin position="1"/>
        <end position="12"/>
    </location>
</feature>
<evidence type="ECO:0000256" key="3">
    <source>
        <dbReference type="ARBA" id="ARBA00023054"/>
    </source>
</evidence>
<dbReference type="Pfam" id="PF12796">
    <property type="entry name" value="Ank_2"/>
    <property type="match status" value="1"/>
</dbReference>
<feature type="region of interest" description="Disordered" evidence="6">
    <location>
        <begin position="685"/>
        <end position="727"/>
    </location>
</feature>
<feature type="compositionally biased region" description="Basic and acidic residues" evidence="6">
    <location>
        <begin position="589"/>
        <end position="601"/>
    </location>
</feature>
<dbReference type="Gene3D" id="1.25.40.20">
    <property type="entry name" value="Ankyrin repeat-containing domain"/>
    <property type="match status" value="2"/>
</dbReference>
<feature type="compositionally biased region" description="Pro residues" evidence="6">
    <location>
        <begin position="23"/>
        <end position="41"/>
    </location>
</feature>
<dbReference type="InterPro" id="IPR036770">
    <property type="entry name" value="Ankyrin_rpt-contain_sf"/>
</dbReference>
<dbReference type="InterPro" id="IPR002110">
    <property type="entry name" value="Ankyrin_rpt"/>
</dbReference>
<evidence type="ECO:0000256" key="6">
    <source>
        <dbReference type="SAM" id="MobiDB-lite"/>
    </source>
</evidence>
<proteinExistence type="predicted"/>
<keyword evidence="1" id="KW-0677">Repeat</keyword>
<organism evidence="7 9">
    <name type="scientific">Bos indicus x Bos taurus</name>
    <name type="common">Hybrid cattle</name>
    <dbReference type="NCBI Taxonomy" id="30522"/>
    <lineage>
        <taxon>Eukaryota</taxon>
        <taxon>Metazoa</taxon>
        <taxon>Chordata</taxon>
        <taxon>Craniata</taxon>
        <taxon>Vertebrata</taxon>
        <taxon>Euteleostomi</taxon>
        <taxon>Mammalia</taxon>
        <taxon>Eutheria</taxon>
        <taxon>Laurasiatheria</taxon>
        <taxon>Artiodactyla</taxon>
        <taxon>Ruminantia</taxon>
        <taxon>Pecora</taxon>
        <taxon>Bovidae</taxon>
        <taxon>Bovinae</taxon>
        <taxon>Bos</taxon>
    </lineage>
</organism>
<dbReference type="PANTHER" id="PTHR24129">
    <property type="entry name" value="ANKYCORBIN"/>
    <property type="match status" value="1"/>
</dbReference>
<dbReference type="OMA" id="GPMEMEL"/>
<dbReference type="STRING" id="30522.A0A4W2HPR7"/>
<dbReference type="PROSITE" id="PS50088">
    <property type="entry name" value="ANK_REPEAT"/>
    <property type="match status" value="5"/>
</dbReference>
<feature type="repeat" description="ANK" evidence="4">
    <location>
        <begin position="221"/>
        <end position="253"/>
    </location>
</feature>
<dbReference type="Ensembl" id="ENSBIXT00000049013.1">
    <property type="protein sequence ID" value="ENSBIXP00000019582.1"/>
    <property type="gene ID" value="ENSBIXG00000023169.1"/>
</dbReference>
<dbReference type="Ensembl" id="ENSBIXT00005016983.1">
    <property type="protein sequence ID" value="ENSBIXP00005033351.1"/>
    <property type="gene ID" value="ENSBIXG00005014095.1"/>
</dbReference>
<reference evidence="7" key="2">
    <citation type="submission" date="2025-05" db="UniProtKB">
        <authorList>
            <consortium name="Ensembl"/>
        </authorList>
    </citation>
    <scope>IDENTIFICATION</scope>
</reference>
<name>A0A4W2HPR7_BOBOX</name>
<dbReference type="GeneTree" id="ENSGT00940000159237"/>
<feature type="region of interest" description="Disordered" evidence="6">
    <location>
        <begin position="589"/>
        <end position="642"/>
    </location>
</feature>
<feature type="region of interest" description="Disordered" evidence="6">
    <location>
        <begin position="415"/>
        <end position="434"/>
    </location>
</feature>
<dbReference type="SMART" id="SM00248">
    <property type="entry name" value="ANK"/>
    <property type="match status" value="5"/>
</dbReference>
<accession>A0A4W2HPR7</accession>
<feature type="repeat" description="ANK" evidence="4">
    <location>
        <begin position="287"/>
        <end position="319"/>
    </location>
</feature>